<feature type="region of interest" description="Disordered" evidence="1">
    <location>
        <begin position="1"/>
        <end position="25"/>
    </location>
</feature>
<sequence length="92" mass="10561">MSRSDNPSLGETDPEGIRSAEQDEVQRSRDICGALSKADFELRKAEDLYYAYKDLGLSYATMRTSDVKKEFEFAKDYMYLLIQKLFGNSERG</sequence>
<name>A0A8H6L2N7_9LECA</name>
<feature type="compositionally biased region" description="Basic and acidic residues" evidence="1">
    <location>
        <begin position="15"/>
        <end position="25"/>
    </location>
</feature>
<gene>
    <name evidence="2" type="ORF">HO173_008597</name>
</gene>
<proteinExistence type="predicted"/>
<evidence type="ECO:0000313" key="3">
    <source>
        <dbReference type="Proteomes" id="UP000578531"/>
    </source>
</evidence>
<accession>A0A8H6L2N7</accession>
<dbReference type="EMBL" id="JACCJC010000040">
    <property type="protein sequence ID" value="KAF6233305.1"/>
    <property type="molecule type" value="Genomic_DNA"/>
</dbReference>
<evidence type="ECO:0000313" key="2">
    <source>
        <dbReference type="EMBL" id="KAF6233305.1"/>
    </source>
</evidence>
<dbReference type="AlphaFoldDB" id="A0A8H6L2N7"/>
<dbReference type="RefSeq" id="XP_037162727.1">
    <property type="nucleotide sequence ID" value="XM_037310494.1"/>
</dbReference>
<evidence type="ECO:0000256" key="1">
    <source>
        <dbReference type="SAM" id="MobiDB-lite"/>
    </source>
</evidence>
<dbReference type="GeneID" id="59290252"/>
<comment type="caution">
    <text evidence="2">The sequence shown here is derived from an EMBL/GenBank/DDBJ whole genome shotgun (WGS) entry which is preliminary data.</text>
</comment>
<protein>
    <submittedName>
        <fullName evidence="2">Uncharacterized protein</fullName>
    </submittedName>
</protein>
<reference evidence="2 3" key="1">
    <citation type="journal article" date="2020" name="Genomics">
        <title>Complete, high-quality genomes from long-read metagenomic sequencing of two wolf lichen thalli reveals enigmatic genome architecture.</title>
        <authorList>
            <person name="McKenzie S.K."/>
            <person name="Walston R.F."/>
            <person name="Allen J.L."/>
        </authorList>
    </citation>
    <scope>NUCLEOTIDE SEQUENCE [LARGE SCALE GENOMIC DNA]</scope>
    <source>
        <strain evidence="2">WasteWater2</strain>
    </source>
</reference>
<dbReference type="Proteomes" id="UP000578531">
    <property type="component" value="Unassembled WGS sequence"/>
</dbReference>
<organism evidence="2 3">
    <name type="scientific">Letharia columbiana</name>
    <dbReference type="NCBI Taxonomy" id="112416"/>
    <lineage>
        <taxon>Eukaryota</taxon>
        <taxon>Fungi</taxon>
        <taxon>Dikarya</taxon>
        <taxon>Ascomycota</taxon>
        <taxon>Pezizomycotina</taxon>
        <taxon>Lecanoromycetes</taxon>
        <taxon>OSLEUM clade</taxon>
        <taxon>Lecanoromycetidae</taxon>
        <taxon>Lecanorales</taxon>
        <taxon>Lecanorineae</taxon>
        <taxon>Parmeliaceae</taxon>
        <taxon>Letharia</taxon>
    </lineage>
</organism>
<keyword evidence="3" id="KW-1185">Reference proteome</keyword>